<evidence type="ECO:0000313" key="3">
    <source>
        <dbReference type="Proteomes" id="UP000245768"/>
    </source>
</evidence>
<reference evidence="2 3" key="1">
    <citation type="journal article" date="2018" name="Mol. Biol. Evol.">
        <title>Broad Genomic Sampling Reveals a Smut Pathogenic Ancestry of the Fungal Clade Ustilaginomycotina.</title>
        <authorList>
            <person name="Kijpornyongpan T."/>
            <person name="Mondo S.J."/>
            <person name="Barry K."/>
            <person name="Sandor L."/>
            <person name="Lee J."/>
            <person name="Lipzen A."/>
            <person name="Pangilinan J."/>
            <person name="LaButti K."/>
            <person name="Hainaut M."/>
            <person name="Henrissat B."/>
            <person name="Grigoriev I.V."/>
            <person name="Spatafora J.W."/>
            <person name="Aime M.C."/>
        </authorList>
    </citation>
    <scope>NUCLEOTIDE SEQUENCE [LARGE SCALE GENOMIC DNA]</scope>
    <source>
        <strain evidence="2 3">MCA 4198</strain>
    </source>
</reference>
<accession>A0A316YC86</accession>
<dbReference type="InParanoid" id="A0A316YC86"/>
<name>A0A316YC86_9BASI</name>
<feature type="compositionally biased region" description="Basic and acidic residues" evidence="1">
    <location>
        <begin position="1"/>
        <end position="12"/>
    </location>
</feature>
<sequence>MAHSQAGRDFELARQTASRGGTRRKECEGPEPSVPLFQCQRFRIRVEEAAGCDARWPCETRRAQQRGVEGWCRPGTRAGPWRRPARSADLRGTGVRWRTRAASPCPALTRAGSLSHRPVSAHHRGLPWCRRPRWSRQWPPPRLGQRRRGRHSCCPCAIGG</sequence>
<gene>
    <name evidence="2" type="ORF">FA10DRAFT_201271</name>
</gene>
<dbReference type="EMBL" id="KZ819642">
    <property type="protein sequence ID" value="PWN86849.1"/>
    <property type="molecule type" value="Genomic_DNA"/>
</dbReference>
<dbReference type="RefSeq" id="XP_025374047.1">
    <property type="nucleotide sequence ID" value="XM_025518442.1"/>
</dbReference>
<dbReference type="AlphaFoldDB" id="A0A316YC86"/>
<dbReference type="GeneID" id="37040358"/>
<organism evidence="2 3">
    <name type="scientific">Acaromyces ingoldii</name>
    <dbReference type="NCBI Taxonomy" id="215250"/>
    <lineage>
        <taxon>Eukaryota</taxon>
        <taxon>Fungi</taxon>
        <taxon>Dikarya</taxon>
        <taxon>Basidiomycota</taxon>
        <taxon>Ustilaginomycotina</taxon>
        <taxon>Exobasidiomycetes</taxon>
        <taxon>Exobasidiales</taxon>
        <taxon>Cryptobasidiaceae</taxon>
        <taxon>Acaromyces</taxon>
    </lineage>
</organism>
<proteinExistence type="predicted"/>
<feature type="region of interest" description="Disordered" evidence="1">
    <location>
        <begin position="1"/>
        <end position="31"/>
    </location>
</feature>
<evidence type="ECO:0000313" key="2">
    <source>
        <dbReference type="EMBL" id="PWN86849.1"/>
    </source>
</evidence>
<dbReference type="Proteomes" id="UP000245768">
    <property type="component" value="Unassembled WGS sequence"/>
</dbReference>
<protein>
    <submittedName>
        <fullName evidence="2">Uncharacterized protein</fullName>
    </submittedName>
</protein>
<keyword evidence="3" id="KW-1185">Reference proteome</keyword>
<evidence type="ECO:0000256" key="1">
    <source>
        <dbReference type="SAM" id="MobiDB-lite"/>
    </source>
</evidence>